<keyword evidence="3" id="KW-0862">Zinc</keyword>
<protein>
    <submittedName>
        <fullName evidence="7">PHD finger protein MALE STERILITY 1</fullName>
    </submittedName>
</protein>
<dbReference type="AlphaFoldDB" id="A0ABD1TZ73"/>
<keyword evidence="8" id="KW-1185">Reference proteome</keyword>
<dbReference type="Pfam" id="PF25874">
    <property type="entry name" value="WHD_plant_repro"/>
    <property type="match status" value="1"/>
</dbReference>
<dbReference type="PANTHER" id="PTHR46201:SF1">
    <property type="entry name" value="PHD FINGER PROTEIN MALE STERILITY 1"/>
    <property type="match status" value="1"/>
</dbReference>
<accession>A0ABD1TZ73</accession>
<dbReference type="EMBL" id="JBFOLK010000004">
    <property type="protein sequence ID" value="KAL2518032.1"/>
    <property type="molecule type" value="Genomic_DNA"/>
</dbReference>
<reference evidence="8" key="1">
    <citation type="submission" date="2024-07" db="EMBL/GenBank/DDBJ databases">
        <title>Two chromosome-level genome assemblies of Korean endemic species Abeliophyllum distichum and Forsythia ovata (Oleaceae).</title>
        <authorList>
            <person name="Jang H."/>
        </authorList>
    </citation>
    <scope>NUCLEOTIDE SEQUENCE [LARGE SCALE GENOMIC DNA]</scope>
</reference>
<organism evidence="7 8">
    <name type="scientific">Abeliophyllum distichum</name>
    <dbReference type="NCBI Taxonomy" id="126358"/>
    <lineage>
        <taxon>Eukaryota</taxon>
        <taxon>Viridiplantae</taxon>
        <taxon>Streptophyta</taxon>
        <taxon>Embryophyta</taxon>
        <taxon>Tracheophyta</taxon>
        <taxon>Spermatophyta</taxon>
        <taxon>Magnoliopsida</taxon>
        <taxon>eudicotyledons</taxon>
        <taxon>Gunneridae</taxon>
        <taxon>Pentapetalae</taxon>
        <taxon>asterids</taxon>
        <taxon>lamiids</taxon>
        <taxon>Lamiales</taxon>
        <taxon>Oleaceae</taxon>
        <taxon>Forsythieae</taxon>
        <taxon>Abeliophyllum</taxon>
    </lineage>
</organism>
<dbReference type="InterPro" id="IPR059080">
    <property type="entry name" value="WHD_PTC1"/>
</dbReference>
<evidence type="ECO:0000256" key="3">
    <source>
        <dbReference type="ARBA" id="ARBA00022833"/>
    </source>
</evidence>
<keyword evidence="4" id="KW-0805">Transcription regulation</keyword>
<dbReference type="SMART" id="SM00249">
    <property type="entry name" value="PHD"/>
    <property type="match status" value="1"/>
</dbReference>
<dbReference type="InterPro" id="IPR057765">
    <property type="entry name" value="MS1-like_ubiquitin"/>
</dbReference>
<evidence type="ECO:0000313" key="7">
    <source>
        <dbReference type="EMBL" id="KAL2518032.1"/>
    </source>
</evidence>
<evidence type="ECO:0000313" key="8">
    <source>
        <dbReference type="Proteomes" id="UP001604336"/>
    </source>
</evidence>
<sequence length="663" mass="75388">MSHLDLSGCKKRKRGERVFKFKTFGQRGYPAEFNGSFLQNVRELLEFGQVETHLCGAMTSWSFQLEVFRHPSLHVYLFVIEEPIELSIHHHCQHCQYIGTVNPKVNSNESSSGWGHHMICNKKYHFLLPSKNTIHACLSHINTDSPCKSNLIGLQGHTMHGVFHTNGFGHLLCINGLETGSDLAGYQIMEFWDRLCTGLGARKVSFKDTSQKKGMDLRLLHAVAYGKPWFGRWDYAFGRGSFGINVEMYESAIKALQNVPLSLLAHHLDACKKDILILLSRYQIVSGHSLITLGDLFHFMLELKFQVPKDSSTLYSSQYPGLVLSDTSCRWSPKRVEMAIRVVIQALKRAELRWVSRQEVRDAARAYIGDTGLLDFVLKSLGNHIVGKYFVRRCLNPVTKVLEYCLEDISREFPKQEEFLMVNNETKLKPQQKVTRVQLMKDIFNLYKNVLIEHKKMTNTAGFSTISVATRIILDTKYFFKECGGELGSKSVLNKSKLYCAVIWSSRDIGGALSSIKAVTPYECFILGNNATFYELKFEVQKTFREIYLGLRNFVAESITNFNPRGTDLVFEMVRPGGKITFEGIEGQREIVNGGIYEGVMSNFVVDCGCGTKYDDGERMICCDICEVWQHTRCVQIPNGDEIPNIFLCKTCEQDILHFPSLP</sequence>
<keyword evidence="5" id="KW-0804">Transcription</keyword>
<dbReference type="InterPro" id="IPR001965">
    <property type="entry name" value="Znf_PHD"/>
</dbReference>
<dbReference type="PANTHER" id="PTHR46201">
    <property type="entry name" value="PHD FINGER PROTEIN MALE MEIOCYTE DEATH 1-RELATED"/>
    <property type="match status" value="1"/>
</dbReference>
<feature type="domain" description="Zinc finger PHD-type" evidence="6">
    <location>
        <begin position="607"/>
        <end position="653"/>
    </location>
</feature>
<proteinExistence type="predicted"/>
<evidence type="ECO:0000256" key="4">
    <source>
        <dbReference type="ARBA" id="ARBA00023015"/>
    </source>
</evidence>
<dbReference type="InterPro" id="IPR019787">
    <property type="entry name" value="Znf_PHD-finger"/>
</dbReference>
<dbReference type="InterPro" id="IPR013083">
    <property type="entry name" value="Znf_RING/FYVE/PHD"/>
</dbReference>
<evidence type="ECO:0000256" key="5">
    <source>
        <dbReference type="ARBA" id="ARBA00023163"/>
    </source>
</evidence>
<keyword evidence="1" id="KW-0479">Metal-binding</keyword>
<evidence type="ECO:0000256" key="2">
    <source>
        <dbReference type="ARBA" id="ARBA00022771"/>
    </source>
</evidence>
<dbReference type="Pfam" id="PF25565">
    <property type="entry name" value="Ubiquitin_At1g33420"/>
    <property type="match status" value="1"/>
</dbReference>
<evidence type="ECO:0000256" key="1">
    <source>
        <dbReference type="ARBA" id="ARBA00022723"/>
    </source>
</evidence>
<keyword evidence="2" id="KW-0863">Zinc-finger</keyword>
<dbReference type="PROSITE" id="PS01359">
    <property type="entry name" value="ZF_PHD_1"/>
    <property type="match status" value="1"/>
</dbReference>
<dbReference type="CDD" id="cd15556">
    <property type="entry name" value="PHD_MMD1_like"/>
    <property type="match status" value="1"/>
</dbReference>
<dbReference type="Gene3D" id="3.30.40.10">
    <property type="entry name" value="Zinc/RING finger domain, C3HC4 (zinc finger)"/>
    <property type="match status" value="1"/>
</dbReference>
<dbReference type="Pfam" id="PF00628">
    <property type="entry name" value="PHD"/>
    <property type="match status" value="1"/>
</dbReference>
<dbReference type="GO" id="GO:0008270">
    <property type="term" value="F:zinc ion binding"/>
    <property type="evidence" value="ECO:0007669"/>
    <property type="project" value="UniProtKB-KW"/>
</dbReference>
<dbReference type="Proteomes" id="UP001604336">
    <property type="component" value="Unassembled WGS sequence"/>
</dbReference>
<name>A0ABD1TZ73_9LAMI</name>
<dbReference type="InterPro" id="IPR019786">
    <property type="entry name" value="Zinc_finger_PHD-type_CS"/>
</dbReference>
<dbReference type="InterPro" id="IPR011011">
    <property type="entry name" value="Znf_FYVE_PHD"/>
</dbReference>
<dbReference type="InterPro" id="IPR058054">
    <property type="entry name" value="Znf_MS1-like"/>
</dbReference>
<gene>
    <name evidence="7" type="ORF">Adt_14279</name>
</gene>
<comment type="caution">
    <text evidence="7">The sequence shown here is derived from an EMBL/GenBank/DDBJ whole genome shotgun (WGS) entry which is preliminary data.</text>
</comment>
<evidence type="ECO:0000259" key="6">
    <source>
        <dbReference type="SMART" id="SM00249"/>
    </source>
</evidence>
<dbReference type="SUPFAM" id="SSF57903">
    <property type="entry name" value="FYVE/PHD zinc finger"/>
    <property type="match status" value="1"/>
</dbReference>